<reference evidence="2 3" key="1">
    <citation type="submission" date="2016-07" db="EMBL/GenBank/DDBJ databases">
        <title>Pervasive Adenine N6-methylation of Active Genes in Fungi.</title>
        <authorList>
            <consortium name="DOE Joint Genome Institute"/>
            <person name="Mondo S.J."/>
            <person name="Dannebaum R.O."/>
            <person name="Kuo R.C."/>
            <person name="Labutti K."/>
            <person name="Haridas S."/>
            <person name="Kuo A."/>
            <person name="Salamov A."/>
            <person name="Ahrendt S.R."/>
            <person name="Lipzen A."/>
            <person name="Sullivan W."/>
            <person name="Andreopoulos W.B."/>
            <person name="Clum A."/>
            <person name="Lindquist E."/>
            <person name="Daum C."/>
            <person name="Ramamoorthy G.K."/>
            <person name="Gryganskyi A."/>
            <person name="Culley D."/>
            <person name="Magnuson J.K."/>
            <person name="James T.Y."/>
            <person name="O'Malley M.A."/>
            <person name="Stajich J.E."/>
            <person name="Spatafora J.W."/>
            <person name="Visel A."/>
            <person name="Grigoriev I.V."/>
        </authorList>
    </citation>
    <scope>NUCLEOTIDE SEQUENCE [LARGE SCALE GENOMIC DNA]</scope>
    <source>
        <strain evidence="2 3">PL171</strain>
    </source>
</reference>
<feature type="compositionally biased region" description="Polar residues" evidence="1">
    <location>
        <begin position="94"/>
        <end position="116"/>
    </location>
</feature>
<feature type="region of interest" description="Disordered" evidence="1">
    <location>
        <begin position="598"/>
        <end position="736"/>
    </location>
</feature>
<protein>
    <submittedName>
        <fullName evidence="2">Uncharacterized protein</fullName>
    </submittedName>
</protein>
<feature type="compositionally biased region" description="Polar residues" evidence="1">
    <location>
        <begin position="613"/>
        <end position="625"/>
    </location>
</feature>
<evidence type="ECO:0000256" key="1">
    <source>
        <dbReference type="SAM" id="MobiDB-lite"/>
    </source>
</evidence>
<feature type="compositionally biased region" description="Pro residues" evidence="1">
    <location>
        <begin position="366"/>
        <end position="382"/>
    </location>
</feature>
<dbReference type="Proteomes" id="UP000193411">
    <property type="component" value="Unassembled WGS sequence"/>
</dbReference>
<sequence length="864" mass="95318">MNLRDVVSIDTRRIQTICAQLPANSMSSYHRDHDDRGRDHRRQVDDRRHHSSHRLKQDQDRLPSRHDTRGLSGYRGNRLHDNSSSYRNDIIVQVRSNGPSESSPSHCNRNPVSGWQANGHDAQSGRELPAAQPYYNRDGTPPSNRYSSMFGEMEPSLLIHDFQPRSNLPQPSQNSPYFHRYRSFNRCLVMHAILFVWGDLVRKHPNCQHHSLAFPRNLQSHSGHTLIRDIARAIQGPAQTMLIKFATWSNAHRRVQVIDVRLCDAILTLWPASLKTSKSLLQSIQTRLTKDMAGEPCQSIDGFAQIQPLLVRDPSQPSENAGFILDWTVSNAPYRYLDLSNRFPKVAAAHPSPVPTVRPHSSALPAPDPTAAPRSAAPPVPGPKQSVVVLSSSSSSSSSPSSDSSDSSSSSSSDSDSDSDSGSSSTTSSAPRRFDSLTEFNKVLILNTLLFTWSSRRANPVVIPSTDSHTAFDLFSQSLVDFAVTMHDLDVQYMQMDSDTSTFSRHRLGEAACALWGTDDWAPLLKQWIKEYGATVMGEADGHKGLVYVGNLETRPLVVFKEAQVGSGLAAAAASASAKDGEWVVNWAAQASPYVFKTTSVPNRSPERGRLVETSSSPKSVSAKQGSRKRTAFEAYSSSSAASSSSSDSSESEDEQSPQPSPHRPPTKRLRLIPPTPPSPTRTAATSNRSMPPRPPTAFPPPPAPLTMAPVRLVKVKPDPDAPPQQPTDTPADPLESERLYMRRLAQLNMTRFKLRTTYGWATDAWFREVQAHAEDDLTHDKLVRYADVTHARSMAGGYGHFGEAEAIKLVAKVVVYEMVSEQGYSPSTFMYVEELVEVGQEMGMGKLTREVVQELVGMLGDVE</sequence>
<dbReference type="EMBL" id="MCFL01000045">
    <property type="protein sequence ID" value="ORZ32500.1"/>
    <property type="molecule type" value="Genomic_DNA"/>
</dbReference>
<feature type="compositionally biased region" description="Basic and acidic residues" evidence="1">
    <location>
        <begin position="29"/>
        <end position="48"/>
    </location>
</feature>
<feature type="compositionally biased region" description="Basic and acidic residues" evidence="1">
    <location>
        <begin position="55"/>
        <end position="69"/>
    </location>
</feature>
<feature type="compositionally biased region" description="Pro residues" evidence="1">
    <location>
        <begin position="692"/>
        <end position="705"/>
    </location>
</feature>
<feature type="compositionally biased region" description="Low complexity" evidence="1">
    <location>
        <begin position="391"/>
        <end position="429"/>
    </location>
</feature>
<feature type="compositionally biased region" description="Low complexity" evidence="1">
    <location>
        <begin position="637"/>
        <end position="649"/>
    </location>
</feature>
<feature type="region of interest" description="Disordered" evidence="1">
    <location>
        <begin position="349"/>
        <end position="432"/>
    </location>
</feature>
<evidence type="ECO:0000313" key="2">
    <source>
        <dbReference type="EMBL" id="ORZ32500.1"/>
    </source>
</evidence>
<proteinExistence type="predicted"/>
<organism evidence="2 3">
    <name type="scientific">Catenaria anguillulae PL171</name>
    <dbReference type="NCBI Taxonomy" id="765915"/>
    <lineage>
        <taxon>Eukaryota</taxon>
        <taxon>Fungi</taxon>
        <taxon>Fungi incertae sedis</taxon>
        <taxon>Blastocladiomycota</taxon>
        <taxon>Blastocladiomycetes</taxon>
        <taxon>Blastocladiales</taxon>
        <taxon>Catenariaceae</taxon>
        <taxon>Catenaria</taxon>
    </lineage>
</organism>
<name>A0A1Y2HD25_9FUNG</name>
<comment type="caution">
    <text evidence="2">The sequence shown here is derived from an EMBL/GenBank/DDBJ whole genome shotgun (WGS) entry which is preliminary data.</text>
</comment>
<keyword evidence="3" id="KW-1185">Reference proteome</keyword>
<accession>A0A1Y2HD25</accession>
<dbReference type="AlphaFoldDB" id="A0A1Y2HD25"/>
<feature type="region of interest" description="Disordered" evidence="1">
    <location>
        <begin position="25"/>
        <end position="149"/>
    </location>
</feature>
<evidence type="ECO:0000313" key="3">
    <source>
        <dbReference type="Proteomes" id="UP000193411"/>
    </source>
</evidence>
<gene>
    <name evidence="2" type="ORF">BCR44DRAFT_80356</name>
</gene>